<organism evidence="1 2">
    <name type="scientific">Rhizoctonia solani 123E</name>
    <dbReference type="NCBI Taxonomy" id="1423351"/>
    <lineage>
        <taxon>Eukaryota</taxon>
        <taxon>Fungi</taxon>
        <taxon>Dikarya</taxon>
        <taxon>Basidiomycota</taxon>
        <taxon>Agaricomycotina</taxon>
        <taxon>Agaricomycetes</taxon>
        <taxon>Cantharellales</taxon>
        <taxon>Ceratobasidiaceae</taxon>
        <taxon>Rhizoctonia</taxon>
    </lineage>
</organism>
<keyword evidence="2" id="KW-1185">Reference proteome</keyword>
<reference evidence="1 2" key="1">
    <citation type="submission" date="2013-12" db="EMBL/GenBank/DDBJ databases">
        <authorList>
            <person name="Cubeta M."/>
            <person name="Pakala S."/>
            <person name="Fedorova N."/>
            <person name="Thomas E."/>
            <person name="Dean R."/>
            <person name="Jabaji S."/>
            <person name="Neate S."/>
            <person name="Toda T."/>
            <person name="Tavantzis S."/>
            <person name="Vilgalys R."/>
            <person name="Bharathan N."/>
            <person name="Pakala S."/>
            <person name="Losada L.S."/>
            <person name="Zafar N."/>
            <person name="Nierman W."/>
        </authorList>
    </citation>
    <scope>NUCLEOTIDE SEQUENCE [LARGE SCALE GENOMIC DNA]</scope>
    <source>
        <strain evidence="1 2">123E</strain>
    </source>
</reference>
<name>A0A074RQ28_9AGAM</name>
<dbReference type="EMBL" id="AZST01000969">
    <property type="protein sequence ID" value="KEP46743.1"/>
    <property type="molecule type" value="Genomic_DNA"/>
</dbReference>
<dbReference type="AlphaFoldDB" id="A0A074RQ28"/>
<proteinExistence type="predicted"/>
<accession>A0A074RQ28</accession>
<dbReference type="Proteomes" id="UP000027456">
    <property type="component" value="Unassembled WGS sequence"/>
</dbReference>
<protein>
    <submittedName>
        <fullName evidence="1">Uncharacterized protein</fullName>
    </submittedName>
</protein>
<dbReference type="HOGENOM" id="CLU_2224698_0_0_1"/>
<evidence type="ECO:0000313" key="2">
    <source>
        <dbReference type="Proteomes" id="UP000027456"/>
    </source>
</evidence>
<evidence type="ECO:0000313" key="1">
    <source>
        <dbReference type="EMBL" id="KEP46743.1"/>
    </source>
</evidence>
<sequence length="106" mass="12039">MIRRRFGRWAGFITPRRALGTGIDGRRALGSRTPGVRADGTRVLGTKNNVDSIVGTRSLFMKGNRNNVVRYAYTTCSTRLNTYSWTSTIRNWGIGRRSWWAWSVSP</sequence>
<comment type="caution">
    <text evidence="1">The sequence shown here is derived from an EMBL/GenBank/DDBJ whole genome shotgun (WGS) entry which is preliminary data.</text>
</comment>
<gene>
    <name evidence="1" type="ORF">V565_183560</name>
</gene>